<evidence type="ECO:0000313" key="2">
    <source>
        <dbReference type="Proteomes" id="UP000316304"/>
    </source>
</evidence>
<dbReference type="AlphaFoldDB" id="A0A5C6CFL5"/>
<dbReference type="EMBL" id="SJPT01000006">
    <property type="protein sequence ID" value="TWU21539.1"/>
    <property type="molecule type" value="Genomic_DNA"/>
</dbReference>
<sequence>MSGSVLLLTLIAKLFCLSDFTLSHGTTKPLM</sequence>
<reference evidence="1 2" key="1">
    <citation type="submission" date="2019-02" db="EMBL/GenBank/DDBJ databases">
        <title>Deep-cultivation of Planctomycetes and their phenomic and genomic characterization uncovers novel biology.</title>
        <authorList>
            <person name="Wiegand S."/>
            <person name="Jogler M."/>
            <person name="Boedeker C."/>
            <person name="Pinto D."/>
            <person name="Vollmers J."/>
            <person name="Rivas-Marin E."/>
            <person name="Kohn T."/>
            <person name="Peeters S.H."/>
            <person name="Heuer A."/>
            <person name="Rast P."/>
            <person name="Oberbeckmann S."/>
            <person name="Bunk B."/>
            <person name="Jeske O."/>
            <person name="Meyerdierks A."/>
            <person name="Storesund J.E."/>
            <person name="Kallscheuer N."/>
            <person name="Luecker S."/>
            <person name="Lage O.M."/>
            <person name="Pohl T."/>
            <person name="Merkel B.J."/>
            <person name="Hornburger P."/>
            <person name="Mueller R.-W."/>
            <person name="Bruemmer F."/>
            <person name="Labrenz M."/>
            <person name="Spormann A.M."/>
            <person name="Op Den Camp H."/>
            <person name="Overmann J."/>
            <person name="Amann R."/>
            <person name="Jetten M.S.M."/>
            <person name="Mascher T."/>
            <person name="Medema M.H."/>
            <person name="Devos D.P."/>
            <person name="Kaster A.-K."/>
            <person name="Ovreas L."/>
            <person name="Rohde M."/>
            <person name="Galperin M.Y."/>
            <person name="Jogler C."/>
        </authorList>
    </citation>
    <scope>NUCLEOTIDE SEQUENCE [LARGE SCALE GENOMIC DNA]</scope>
    <source>
        <strain evidence="1 2">Pla52o</strain>
    </source>
</reference>
<dbReference type="Proteomes" id="UP000316304">
    <property type="component" value="Unassembled WGS sequence"/>
</dbReference>
<gene>
    <name evidence="1" type="ORF">Pla52o_37260</name>
</gene>
<accession>A0A5C6CFL5</accession>
<keyword evidence="2" id="KW-1185">Reference proteome</keyword>
<comment type="caution">
    <text evidence="1">The sequence shown here is derived from an EMBL/GenBank/DDBJ whole genome shotgun (WGS) entry which is preliminary data.</text>
</comment>
<protein>
    <submittedName>
        <fullName evidence="1">Uncharacterized protein</fullName>
    </submittedName>
</protein>
<proteinExistence type="predicted"/>
<evidence type="ECO:0000313" key="1">
    <source>
        <dbReference type="EMBL" id="TWU21539.1"/>
    </source>
</evidence>
<name>A0A5C6CFL5_9BACT</name>
<organism evidence="1 2">
    <name type="scientific">Novipirellula galeiformis</name>
    <dbReference type="NCBI Taxonomy" id="2528004"/>
    <lineage>
        <taxon>Bacteria</taxon>
        <taxon>Pseudomonadati</taxon>
        <taxon>Planctomycetota</taxon>
        <taxon>Planctomycetia</taxon>
        <taxon>Pirellulales</taxon>
        <taxon>Pirellulaceae</taxon>
        <taxon>Novipirellula</taxon>
    </lineage>
</organism>